<evidence type="ECO:0000256" key="1">
    <source>
        <dbReference type="SAM" id="MobiDB-lite"/>
    </source>
</evidence>
<gene>
    <name evidence="2" type="ORF">NDU88_004028</name>
</gene>
<sequence length="154" mass="16420">MGSRKRQGHDDHLGPAGEPEATASKRHGIKDTPIVGNISIAISWSASQCLSPYVALRLALDVGNHIMGRLKLTGSSTQTSRDGYGSSAVVPLNASKEKLVTILEAIRITSTFLGPKIDAIALEVGLLPDGQKTINREAEKAVQETQPQTSDHQQ</sequence>
<accession>A0AAV7M6D4</accession>
<dbReference type="Proteomes" id="UP001066276">
    <property type="component" value="Chromosome 10"/>
</dbReference>
<evidence type="ECO:0000313" key="2">
    <source>
        <dbReference type="EMBL" id="KAJ1098921.1"/>
    </source>
</evidence>
<protein>
    <submittedName>
        <fullName evidence="2">Uncharacterized protein</fullName>
    </submittedName>
</protein>
<proteinExistence type="predicted"/>
<dbReference type="EMBL" id="JANPWB010000014">
    <property type="protein sequence ID" value="KAJ1098921.1"/>
    <property type="molecule type" value="Genomic_DNA"/>
</dbReference>
<name>A0AAV7M6D4_PLEWA</name>
<keyword evidence="3" id="KW-1185">Reference proteome</keyword>
<feature type="region of interest" description="Disordered" evidence="1">
    <location>
        <begin position="1"/>
        <end position="28"/>
    </location>
</feature>
<comment type="caution">
    <text evidence="2">The sequence shown here is derived from an EMBL/GenBank/DDBJ whole genome shotgun (WGS) entry which is preliminary data.</text>
</comment>
<evidence type="ECO:0000313" key="3">
    <source>
        <dbReference type="Proteomes" id="UP001066276"/>
    </source>
</evidence>
<dbReference type="AlphaFoldDB" id="A0AAV7M6D4"/>
<reference evidence="2" key="1">
    <citation type="journal article" date="2022" name="bioRxiv">
        <title>Sequencing and chromosome-scale assembly of the giantPleurodeles waltlgenome.</title>
        <authorList>
            <person name="Brown T."/>
            <person name="Elewa A."/>
            <person name="Iarovenko S."/>
            <person name="Subramanian E."/>
            <person name="Araus A.J."/>
            <person name="Petzold A."/>
            <person name="Susuki M."/>
            <person name="Suzuki K.-i.T."/>
            <person name="Hayashi T."/>
            <person name="Toyoda A."/>
            <person name="Oliveira C."/>
            <person name="Osipova E."/>
            <person name="Leigh N.D."/>
            <person name="Simon A."/>
            <person name="Yun M.H."/>
        </authorList>
    </citation>
    <scope>NUCLEOTIDE SEQUENCE</scope>
    <source>
        <strain evidence="2">20211129_DDA</strain>
        <tissue evidence="2">Liver</tissue>
    </source>
</reference>
<organism evidence="2 3">
    <name type="scientific">Pleurodeles waltl</name>
    <name type="common">Iberian ribbed newt</name>
    <dbReference type="NCBI Taxonomy" id="8319"/>
    <lineage>
        <taxon>Eukaryota</taxon>
        <taxon>Metazoa</taxon>
        <taxon>Chordata</taxon>
        <taxon>Craniata</taxon>
        <taxon>Vertebrata</taxon>
        <taxon>Euteleostomi</taxon>
        <taxon>Amphibia</taxon>
        <taxon>Batrachia</taxon>
        <taxon>Caudata</taxon>
        <taxon>Salamandroidea</taxon>
        <taxon>Salamandridae</taxon>
        <taxon>Pleurodelinae</taxon>
        <taxon>Pleurodeles</taxon>
    </lineage>
</organism>